<dbReference type="GO" id="GO:0004719">
    <property type="term" value="F:protein-L-isoaspartate (D-aspartate) O-methyltransferase activity"/>
    <property type="evidence" value="ECO:0007669"/>
    <property type="project" value="UniProtKB-EC"/>
</dbReference>
<dbReference type="EC" id="2.1.1.77" evidence="7"/>
<accession>A0ABV6CAG7</accession>
<dbReference type="Pfam" id="PF01135">
    <property type="entry name" value="PCMT"/>
    <property type="match status" value="1"/>
</dbReference>
<evidence type="ECO:0000313" key="9">
    <source>
        <dbReference type="Proteomes" id="UP001589758"/>
    </source>
</evidence>
<comment type="similarity">
    <text evidence="2 7">Belongs to the methyltransferase superfamily. L-isoaspartyl/D-aspartyl protein methyltransferase family.</text>
</comment>
<dbReference type="HAMAP" id="MF_00090">
    <property type="entry name" value="PIMT"/>
    <property type="match status" value="1"/>
</dbReference>
<dbReference type="SUPFAM" id="SSF53335">
    <property type="entry name" value="S-adenosyl-L-methionine-dependent methyltransferases"/>
    <property type="match status" value="1"/>
</dbReference>
<dbReference type="GO" id="GO:0032259">
    <property type="term" value="P:methylation"/>
    <property type="evidence" value="ECO:0007669"/>
    <property type="project" value="UniProtKB-KW"/>
</dbReference>
<comment type="subcellular location">
    <subcellularLocation>
        <location evidence="1 7">Cytoplasm</location>
    </subcellularLocation>
</comment>
<comment type="caution">
    <text evidence="8">The sequence shown here is derived from an EMBL/GenBank/DDBJ whole genome shotgun (WGS) entry which is preliminary data.</text>
</comment>
<feature type="active site" evidence="7">
    <location>
        <position position="65"/>
    </location>
</feature>
<dbReference type="Proteomes" id="UP001589758">
    <property type="component" value="Unassembled WGS sequence"/>
</dbReference>
<evidence type="ECO:0000256" key="1">
    <source>
        <dbReference type="ARBA" id="ARBA00004496"/>
    </source>
</evidence>
<reference evidence="8 9" key="1">
    <citation type="submission" date="2024-09" db="EMBL/GenBank/DDBJ databases">
        <authorList>
            <person name="Sun Q."/>
            <person name="Mori K."/>
        </authorList>
    </citation>
    <scope>NUCLEOTIDE SEQUENCE [LARGE SCALE GENOMIC DNA]</scope>
    <source>
        <strain evidence="8 9">CCM 8545</strain>
    </source>
</reference>
<dbReference type="EMBL" id="JBHLXE010000087">
    <property type="protein sequence ID" value="MFC0179975.1"/>
    <property type="molecule type" value="Genomic_DNA"/>
</dbReference>
<keyword evidence="4 7" id="KW-0489">Methyltransferase</keyword>
<evidence type="ECO:0000256" key="7">
    <source>
        <dbReference type="HAMAP-Rule" id="MF_00090"/>
    </source>
</evidence>
<evidence type="ECO:0000256" key="5">
    <source>
        <dbReference type="ARBA" id="ARBA00022679"/>
    </source>
</evidence>
<sequence>MIPNFELLTPSVKNMLNQLVNWGIKDSAILKAMSEVPRERFIDEALAHQAYDNLALPIGSGQTISQPYVVARMTELLALRSNDKVLEIGTGTGYQTAILTKLVSQVFTVERIKSLQWTAYRRLQSIDIYNVSSKHGDGWDGWKSNAPFNGIIVTAAPKEIPVSLLYQLAEGGRLVLPVGEEQQILKVITRRYDKFYIEEIEAVKFVPLINGELA</sequence>
<dbReference type="Gene3D" id="3.40.50.150">
    <property type="entry name" value="Vaccinia Virus protein VP39"/>
    <property type="match status" value="1"/>
</dbReference>
<dbReference type="PANTHER" id="PTHR11579">
    <property type="entry name" value="PROTEIN-L-ISOASPARTATE O-METHYLTRANSFERASE"/>
    <property type="match status" value="1"/>
</dbReference>
<keyword evidence="5 7" id="KW-0808">Transferase</keyword>
<proteinExistence type="inferred from homology"/>
<dbReference type="NCBIfam" id="NF001453">
    <property type="entry name" value="PRK00312.1"/>
    <property type="match status" value="1"/>
</dbReference>
<protein>
    <recommendedName>
        <fullName evidence="7">Protein-L-isoaspartate O-methyltransferase</fullName>
        <ecNumber evidence="7">2.1.1.77</ecNumber>
    </recommendedName>
    <alternativeName>
        <fullName evidence="7">L-isoaspartyl protein carboxyl methyltransferase</fullName>
    </alternativeName>
    <alternativeName>
        <fullName evidence="7">Protein L-isoaspartyl methyltransferase</fullName>
    </alternativeName>
    <alternativeName>
        <fullName evidence="7">Protein-beta-aspartate methyltransferase</fullName>
        <shortName evidence="7">PIMT</shortName>
    </alternativeName>
</protein>
<name>A0ABV6CAG7_9GAMM</name>
<evidence type="ECO:0000256" key="4">
    <source>
        <dbReference type="ARBA" id="ARBA00022603"/>
    </source>
</evidence>
<comment type="function">
    <text evidence="7">Catalyzes the methyl esterification of L-isoaspartyl residues in peptides and proteins that result from spontaneous decomposition of normal L-aspartyl and L-asparaginyl residues. It plays a role in the repair and/or degradation of damaged proteins.</text>
</comment>
<dbReference type="InterPro" id="IPR000682">
    <property type="entry name" value="PCMT"/>
</dbReference>
<comment type="catalytic activity">
    <reaction evidence="7">
        <text>[protein]-L-isoaspartate + S-adenosyl-L-methionine = [protein]-L-isoaspartate alpha-methyl ester + S-adenosyl-L-homocysteine</text>
        <dbReference type="Rhea" id="RHEA:12705"/>
        <dbReference type="Rhea" id="RHEA-COMP:12143"/>
        <dbReference type="Rhea" id="RHEA-COMP:12144"/>
        <dbReference type="ChEBI" id="CHEBI:57856"/>
        <dbReference type="ChEBI" id="CHEBI:59789"/>
        <dbReference type="ChEBI" id="CHEBI:90596"/>
        <dbReference type="ChEBI" id="CHEBI:90598"/>
        <dbReference type="EC" id="2.1.1.77"/>
    </reaction>
</comment>
<dbReference type="InterPro" id="IPR029063">
    <property type="entry name" value="SAM-dependent_MTases_sf"/>
</dbReference>
<gene>
    <name evidence="7" type="primary">pcm</name>
    <name evidence="8" type="ORF">ACFFIT_07745</name>
</gene>
<evidence type="ECO:0000313" key="8">
    <source>
        <dbReference type="EMBL" id="MFC0179975.1"/>
    </source>
</evidence>
<dbReference type="PROSITE" id="PS01279">
    <property type="entry name" value="PCMT"/>
    <property type="match status" value="1"/>
</dbReference>
<dbReference type="RefSeq" id="WP_385877087.1">
    <property type="nucleotide sequence ID" value="NZ_JBHLXE010000087.1"/>
</dbReference>
<keyword evidence="6 7" id="KW-0949">S-adenosyl-L-methionine</keyword>
<evidence type="ECO:0000256" key="3">
    <source>
        <dbReference type="ARBA" id="ARBA00022490"/>
    </source>
</evidence>
<evidence type="ECO:0000256" key="6">
    <source>
        <dbReference type="ARBA" id="ARBA00022691"/>
    </source>
</evidence>
<keyword evidence="3 7" id="KW-0963">Cytoplasm</keyword>
<dbReference type="PANTHER" id="PTHR11579:SF0">
    <property type="entry name" value="PROTEIN-L-ISOASPARTATE(D-ASPARTATE) O-METHYLTRANSFERASE"/>
    <property type="match status" value="1"/>
</dbReference>
<dbReference type="NCBIfam" id="TIGR00080">
    <property type="entry name" value="pimt"/>
    <property type="match status" value="1"/>
</dbReference>
<keyword evidence="9" id="KW-1185">Reference proteome</keyword>
<evidence type="ECO:0000256" key="2">
    <source>
        <dbReference type="ARBA" id="ARBA00005369"/>
    </source>
</evidence>
<organism evidence="8 9">
    <name type="scientific">Thorsellia kenyensis</name>
    <dbReference type="NCBI Taxonomy" id="1549888"/>
    <lineage>
        <taxon>Bacteria</taxon>
        <taxon>Pseudomonadati</taxon>
        <taxon>Pseudomonadota</taxon>
        <taxon>Gammaproteobacteria</taxon>
        <taxon>Enterobacterales</taxon>
        <taxon>Thorselliaceae</taxon>
        <taxon>Thorsellia</taxon>
    </lineage>
</organism>